<comment type="caution">
    <text evidence="2">The sequence shown here is derived from an EMBL/GenBank/DDBJ whole genome shotgun (WGS) entry which is preliminary data.</text>
</comment>
<name>A0AAV7VVR1_PLEWA</name>
<feature type="compositionally biased region" description="Basic and acidic residues" evidence="1">
    <location>
        <begin position="47"/>
        <end position="56"/>
    </location>
</feature>
<evidence type="ECO:0000256" key="1">
    <source>
        <dbReference type="SAM" id="MobiDB-lite"/>
    </source>
</evidence>
<feature type="region of interest" description="Disordered" evidence="1">
    <location>
        <begin position="1"/>
        <end position="87"/>
    </location>
</feature>
<dbReference type="AlphaFoldDB" id="A0AAV7VVR1"/>
<accession>A0AAV7VVR1</accession>
<evidence type="ECO:0000313" key="2">
    <source>
        <dbReference type="EMBL" id="KAJ1205758.1"/>
    </source>
</evidence>
<protein>
    <submittedName>
        <fullName evidence="2">Uncharacterized protein</fullName>
    </submittedName>
</protein>
<gene>
    <name evidence="2" type="ORF">NDU88_001185</name>
</gene>
<sequence length="87" mass="9906">MARRTTEPSTEEHGPIKYSTRECNCPSPDRWGPRVNPRDLNGLEEPQQERRARCPDTGEGLLESNGRKKSRDYEAAPTHCNSPGRRD</sequence>
<evidence type="ECO:0000313" key="3">
    <source>
        <dbReference type="Proteomes" id="UP001066276"/>
    </source>
</evidence>
<dbReference type="Proteomes" id="UP001066276">
    <property type="component" value="Chromosome 1_2"/>
</dbReference>
<feature type="compositionally biased region" description="Basic and acidic residues" evidence="1">
    <location>
        <begin position="1"/>
        <end position="15"/>
    </location>
</feature>
<reference evidence="2" key="1">
    <citation type="journal article" date="2022" name="bioRxiv">
        <title>Sequencing and chromosome-scale assembly of the giantPleurodeles waltlgenome.</title>
        <authorList>
            <person name="Brown T."/>
            <person name="Elewa A."/>
            <person name="Iarovenko S."/>
            <person name="Subramanian E."/>
            <person name="Araus A.J."/>
            <person name="Petzold A."/>
            <person name="Susuki M."/>
            <person name="Suzuki K.-i.T."/>
            <person name="Hayashi T."/>
            <person name="Toyoda A."/>
            <person name="Oliveira C."/>
            <person name="Osipova E."/>
            <person name="Leigh N.D."/>
            <person name="Simon A."/>
            <person name="Yun M.H."/>
        </authorList>
    </citation>
    <scope>NUCLEOTIDE SEQUENCE</scope>
    <source>
        <strain evidence="2">20211129_DDA</strain>
        <tissue evidence="2">Liver</tissue>
    </source>
</reference>
<proteinExistence type="predicted"/>
<keyword evidence="3" id="KW-1185">Reference proteome</keyword>
<dbReference type="EMBL" id="JANPWB010000002">
    <property type="protein sequence ID" value="KAJ1205758.1"/>
    <property type="molecule type" value="Genomic_DNA"/>
</dbReference>
<organism evidence="2 3">
    <name type="scientific">Pleurodeles waltl</name>
    <name type="common">Iberian ribbed newt</name>
    <dbReference type="NCBI Taxonomy" id="8319"/>
    <lineage>
        <taxon>Eukaryota</taxon>
        <taxon>Metazoa</taxon>
        <taxon>Chordata</taxon>
        <taxon>Craniata</taxon>
        <taxon>Vertebrata</taxon>
        <taxon>Euteleostomi</taxon>
        <taxon>Amphibia</taxon>
        <taxon>Batrachia</taxon>
        <taxon>Caudata</taxon>
        <taxon>Salamandroidea</taxon>
        <taxon>Salamandridae</taxon>
        <taxon>Pleurodelinae</taxon>
        <taxon>Pleurodeles</taxon>
    </lineage>
</organism>